<evidence type="ECO:0000256" key="4">
    <source>
        <dbReference type="ARBA" id="ARBA00022692"/>
    </source>
</evidence>
<evidence type="ECO:0000256" key="11">
    <source>
        <dbReference type="SAM" id="Phobius"/>
    </source>
</evidence>
<protein>
    <recommendedName>
        <fullName evidence="12">RCK N-terminal domain-containing protein</fullName>
    </recommendedName>
</protein>
<dbReference type="EMBL" id="JANBPY010000179">
    <property type="protein sequence ID" value="KAJ1968469.1"/>
    <property type="molecule type" value="Genomic_DNA"/>
</dbReference>
<keyword evidence="14" id="KW-1185">Reference proteome</keyword>
<evidence type="ECO:0000313" key="13">
    <source>
        <dbReference type="EMBL" id="KAJ1968469.1"/>
    </source>
</evidence>
<dbReference type="InterPro" id="IPR047871">
    <property type="entry name" value="K_chnl_Slo-like"/>
</dbReference>
<comment type="caution">
    <text evidence="13">The sequence shown here is derived from an EMBL/GenBank/DDBJ whole genome shotgun (WGS) entry which is preliminary data.</text>
</comment>
<keyword evidence="6" id="KW-0630">Potassium</keyword>
<feature type="transmembrane region" description="Helical" evidence="11">
    <location>
        <begin position="183"/>
        <end position="201"/>
    </location>
</feature>
<feature type="transmembrane region" description="Helical" evidence="11">
    <location>
        <begin position="78"/>
        <end position="96"/>
    </location>
</feature>
<gene>
    <name evidence="13" type="ORF">IWQ62_001230</name>
</gene>
<keyword evidence="4 11" id="KW-0812">Transmembrane</keyword>
<dbReference type="InterPro" id="IPR003148">
    <property type="entry name" value="RCK_N"/>
</dbReference>
<evidence type="ECO:0000256" key="2">
    <source>
        <dbReference type="ARBA" id="ARBA00022448"/>
    </source>
</evidence>
<feature type="domain" description="RCK N-terminal" evidence="12">
    <location>
        <begin position="660"/>
        <end position="743"/>
    </location>
</feature>
<evidence type="ECO:0000259" key="12">
    <source>
        <dbReference type="Pfam" id="PF22614"/>
    </source>
</evidence>
<keyword evidence="10" id="KW-0407">Ion channel</keyword>
<dbReference type="PANTHER" id="PTHR10027:SF10">
    <property type="entry name" value="SLOWPOKE 2, ISOFORM D"/>
    <property type="match status" value="1"/>
</dbReference>
<dbReference type="AlphaFoldDB" id="A0A9W8AST4"/>
<evidence type="ECO:0000256" key="6">
    <source>
        <dbReference type="ARBA" id="ARBA00022958"/>
    </source>
</evidence>
<keyword evidence="2" id="KW-0813">Transport</keyword>
<evidence type="ECO:0000256" key="5">
    <source>
        <dbReference type="ARBA" id="ARBA00022826"/>
    </source>
</evidence>
<dbReference type="PANTHER" id="PTHR10027">
    <property type="entry name" value="CALCIUM-ACTIVATED POTASSIUM CHANNEL ALPHA CHAIN"/>
    <property type="match status" value="1"/>
</dbReference>
<dbReference type="GO" id="GO:0005267">
    <property type="term" value="F:potassium channel activity"/>
    <property type="evidence" value="ECO:0007669"/>
    <property type="project" value="UniProtKB-KW"/>
</dbReference>
<name>A0A9W8AST4_9FUNG</name>
<keyword evidence="5" id="KW-0631">Potassium channel</keyword>
<sequence>MLWVEVSLQFAFLVLLLVGITLSPQDPFPVYLVVMDFACALVLAVQCYLHQHILCYHDHHYLHYLIAKLSSPWRTRSIVICAFGSAFLGALLYAVVPGIRGTLLGVSYVALGYVSRFYLFTHSIRQMLVRLQRMKPEYESFVMQLINTTVGLVCHWLSVSTLLHLLVYNIYKSEELTFNFFDTMYYICLCLINGPSNELIFDSTVARLVVIMLILALFLTLPGEFLKLSQAYQTLRRKRDKLDLLVHQFKIDRTGFACIVTGHLTLNSVMAMLSMPRSLPPVYMSPIHPVLLLDSQPLEPDLESFLKCQPWATIAHFCQYQVMSDLVLEQVGKLSDIVYILADYNVSLKDTVENVQRQDQRNIQLGRRFSQWNQRYRPSATPESVVMQVVLHESLELAREVCPQAEIVCLDDVFTSLFAHSTAAFGFGTLAMLCGTNLDELFMKKFYETVMSITSRNRNAWNGSIGQVISLFSLNVASFIMPEYRDMKGEGFQGYLRRCPPSTVVRYLGNRMHLGPMSITSTVTAALPVRATRRSQRISRYVFFPHFVLNPVLPELRQSGVVLLLHTCDRSSLHHFNLLPMAKKTSTDSASMVPISDNGPLTGIPNSVATQETTETARLSRKITELPESPVEKYIESLYQPMGMGYIDGEKDKISALPCKGHLVICDYLNQISRQVLPFIRQARVIHNQPQLRVVLITDCPLNKALRKQLKGLGQLDIVRGTPHHANSLRKANVAQARAVVAFHWVNDTQPEVPVTLDALSRRLREMNPRTPLIRFTSSFIFRQLDEALEDFNKDPKRRFPEYWGTLASGEGIYMDLGYYLLDNMFTYERLNTVLFPCEMPDSSYWVTLDLDQPPFNWSTSVSSDSSVMYNVMSLPTHAITCEKLVQKLQPYNIVFVGLRRMLEHSPRKWVSSVAFAPPDQLLLFANDQVILLVPRSLYLADLQIRL</sequence>
<reference evidence="13" key="1">
    <citation type="submission" date="2022-07" db="EMBL/GenBank/DDBJ databases">
        <title>Phylogenomic reconstructions and comparative analyses of Kickxellomycotina fungi.</title>
        <authorList>
            <person name="Reynolds N.K."/>
            <person name="Stajich J.E."/>
            <person name="Barry K."/>
            <person name="Grigoriev I.V."/>
            <person name="Crous P."/>
            <person name="Smith M.E."/>
        </authorList>
    </citation>
    <scope>NUCLEOTIDE SEQUENCE</scope>
    <source>
        <strain evidence="13">RSA 1196</strain>
    </source>
</reference>
<dbReference type="GO" id="GO:0016020">
    <property type="term" value="C:membrane"/>
    <property type="evidence" value="ECO:0007669"/>
    <property type="project" value="UniProtKB-SubCell"/>
</dbReference>
<evidence type="ECO:0000256" key="7">
    <source>
        <dbReference type="ARBA" id="ARBA00022989"/>
    </source>
</evidence>
<dbReference type="Gene3D" id="3.40.50.720">
    <property type="entry name" value="NAD(P)-binding Rossmann-like Domain"/>
    <property type="match status" value="1"/>
</dbReference>
<evidence type="ECO:0000256" key="1">
    <source>
        <dbReference type="ARBA" id="ARBA00004141"/>
    </source>
</evidence>
<feature type="transmembrane region" description="Helical" evidence="11">
    <location>
        <begin position="208"/>
        <end position="226"/>
    </location>
</feature>
<dbReference type="Pfam" id="PF22614">
    <property type="entry name" value="Slo-like_RCK"/>
    <property type="match status" value="1"/>
</dbReference>
<evidence type="ECO:0000256" key="10">
    <source>
        <dbReference type="ARBA" id="ARBA00023303"/>
    </source>
</evidence>
<keyword evidence="3" id="KW-0633">Potassium transport</keyword>
<dbReference type="Proteomes" id="UP001150925">
    <property type="component" value="Unassembled WGS sequence"/>
</dbReference>
<comment type="subcellular location">
    <subcellularLocation>
        <location evidence="1">Membrane</location>
        <topology evidence="1">Multi-pass membrane protein</topology>
    </subcellularLocation>
</comment>
<evidence type="ECO:0000256" key="8">
    <source>
        <dbReference type="ARBA" id="ARBA00023065"/>
    </source>
</evidence>
<keyword evidence="7 11" id="KW-1133">Transmembrane helix</keyword>
<keyword evidence="9 11" id="KW-0472">Membrane</keyword>
<evidence type="ECO:0000313" key="14">
    <source>
        <dbReference type="Proteomes" id="UP001150925"/>
    </source>
</evidence>
<keyword evidence="8" id="KW-0406">Ion transport</keyword>
<organism evidence="13 14">
    <name type="scientific">Dispira parvispora</name>
    <dbReference type="NCBI Taxonomy" id="1520584"/>
    <lineage>
        <taxon>Eukaryota</taxon>
        <taxon>Fungi</taxon>
        <taxon>Fungi incertae sedis</taxon>
        <taxon>Zoopagomycota</taxon>
        <taxon>Kickxellomycotina</taxon>
        <taxon>Dimargaritomycetes</taxon>
        <taxon>Dimargaritales</taxon>
        <taxon>Dimargaritaceae</taxon>
        <taxon>Dispira</taxon>
    </lineage>
</organism>
<accession>A0A9W8AST4</accession>
<feature type="transmembrane region" description="Helical" evidence="11">
    <location>
        <begin position="31"/>
        <end position="49"/>
    </location>
</feature>
<feature type="transmembrane region" description="Helical" evidence="11">
    <location>
        <begin position="102"/>
        <end position="120"/>
    </location>
</feature>
<evidence type="ECO:0000256" key="3">
    <source>
        <dbReference type="ARBA" id="ARBA00022538"/>
    </source>
</evidence>
<evidence type="ECO:0000256" key="9">
    <source>
        <dbReference type="ARBA" id="ARBA00023136"/>
    </source>
</evidence>
<proteinExistence type="predicted"/>
<feature type="transmembrane region" description="Helical" evidence="11">
    <location>
        <begin position="141"/>
        <end position="171"/>
    </location>
</feature>